<evidence type="ECO:0000313" key="1">
    <source>
        <dbReference type="EMBL" id="MBB5723898.1"/>
    </source>
</evidence>
<protein>
    <submittedName>
        <fullName evidence="1">Uncharacterized protein</fullName>
    </submittedName>
</protein>
<gene>
    <name evidence="1" type="ORF">FHS72_003545</name>
</gene>
<dbReference type="RefSeq" id="WP_183531011.1">
    <property type="nucleotide sequence ID" value="NZ_JACIJM010000016.1"/>
</dbReference>
<keyword evidence="2" id="KW-1185">Reference proteome</keyword>
<sequence length="339" mass="36193">MLGDETDVEASFEGHTSSACIANSTFEVIPAGVAQVSPNRGSASGMTLTLRGMSAGEATVKVTCDGEDIGWFHLVCYEPIRLAVTLGCIKTPLSRSVSYSANALSNTLNKTFNAAGIRIVVTDLGEVDLTGHPDIAAAEPGLRSVVTSPYYSEGFGELLGKRAFLGALSGGERGTIAWIGETATWQAGASSQKYLWFFVPDDVPSRFSGVVPEISSEYGFVFKDFEGAIGGQTITDSYAVMAHELGHALGLLHPDDPNVANQLPNHLKASLGQPVTAESGTNTEPAITPTPRVLDPKNIGLIMQRDPLNLMGYWPNFKEQSFLRKNQWDAVRAVAARIE</sequence>
<dbReference type="Gene3D" id="3.40.390.10">
    <property type="entry name" value="Collagenase (Catalytic Domain)"/>
    <property type="match status" value="1"/>
</dbReference>
<evidence type="ECO:0000313" key="2">
    <source>
        <dbReference type="Proteomes" id="UP000535415"/>
    </source>
</evidence>
<accession>A0A7W9BNR3</accession>
<proteinExistence type="predicted"/>
<organism evidence="1 2">
    <name type="scientific">Yoonia ponticola</name>
    <dbReference type="NCBI Taxonomy" id="1524255"/>
    <lineage>
        <taxon>Bacteria</taxon>
        <taxon>Pseudomonadati</taxon>
        <taxon>Pseudomonadota</taxon>
        <taxon>Alphaproteobacteria</taxon>
        <taxon>Rhodobacterales</taxon>
        <taxon>Paracoccaceae</taxon>
        <taxon>Yoonia</taxon>
    </lineage>
</organism>
<dbReference type="Proteomes" id="UP000535415">
    <property type="component" value="Unassembled WGS sequence"/>
</dbReference>
<dbReference type="GO" id="GO:0008237">
    <property type="term" value="F:metallopeptidase activity"/>
    <property type="evidence" value="ECO:0007669"/>
    <property type="project" value="InterPro"/>
</dbReference>
<dbReference type="InterPro" id="IPR024079">
    <property type="entry name" value="MetalloPept_cat_dom_sf"/>
</dbReference>
<reference evidence="1 2" key="1">
    <citation type="submission" date="2020-08" db="EMBL/GenBank/DDBJ databases">
        <title>Genomic Encyclopedia of Type Strains, Phase IV (KMG-IV): sequencing the most valuable type-strain genomes for metagenomic binning, comparative biology and taxonomic classification.</title>
        <authorList>
            <person name="Goeker M."/>
        </authorList>
    </citation>
    <scope>NUCLEOTIDE SEQUENCE [LARGE SCALE GENOMIC DNA]</scope>
    <source>
        <strain evidence="1 2">DSM 101064</strain>
    </source>
</reference>
<dbReference type="AlphaFoldDB" id="A0A7W9BNR3"/>
<dbReference type="SUPFAM" id="SSF55486">
    <property type="entry name" value="Metalloproteases ('zincins'), catalytic domain"/>
    <property type="match status" value="2"/>
</dbReference>
<dbReference type="EMBL" id="JACIJM010000016">
    <property type="protein sequence ID" value="MBB5723898.1"/>
    <property type="molecule type" value="Genomic_DNA"/>
</dbReference>
<name>A0A7W9BNR3_9RHOB</name>
<comment type="caution">
    <text evidence="1">The sequence shown here is derived from an EMBL/GenBank/DDBJ whole genome shotgun (WGS) entry which is preliminary data.</text>
</comment>